<comment type="caution">
    <text evidence="2">The sequence shown here is derived from an EMBL/GenBank/DDBJ whole genome shotgun (WGS) entry which is preliminary data.</text>
</comment>
<protein>
    <recommendedName>
        <fullName evidence="4">VCBS repeat-containing protein</fullName>
    </recommendedName>
</protein>
<dbReference type="InterPro" id="IPR028994">
    <property type="entry name" value="Integrin_alpha_N"/>
</dbReference>
<feature type="non-terminal residue" evidence="2">
    <location>
        <position position="232"/>
    </location>
</feature>
<evidence type="ECO:0000313" key="3">
    <source>
        <dbReference type="Proteomes" id="UP000320048"/>
    </source>
</evidence>
<evidence type="ECO:0008006" key="4">
    <source>
        <dbReference type="Google" id="ProtNLM"/>
    </source>
</evidence>
<organism evidence="2 3">
    <name type="scientific">Candidatus Segetimicrobium genomatis</name>
    <dbReference type="NCBI Taxonomy" id="2569760"/>
    <lineage>
        <taxon>Bacteria</taxon>
        <taxon>Bacillati</taxon>
        <taxon>Candidatus Sysuimicrobiota</taxon>
        <taxon>Candidatus Sysuimicrobiia</taxon>
        <taxon>Candidatus Sysuimicrobiales</taxon>
        <taxon>Candidatus Segetimicrobiaceae</taxon>
        <taxon>Candidatus Segetimicrobium</taxon>
    </lineage>
</organism>
<evidence type="ECO:0000313" key="2">
    <source>
        <dbReference type="EMBL" id="TMI76392.1"/>
    </source>
</evidence>
<accession>A0A537IZA8</accession>
<feature type="chain" id="PRO_5022165056" description="VCBS repeat-containing protein" evidence="1">
    <location>
        <begin position="23"/>
        <end position="232"/>
    </location>
</feature>
<dbReference type="SUPFAM" id="SSF69318">
    <property type="entry name" value="Integrin alpha N-terminal domain"/>
    <property type="match status" value="1"/>
</dbReference>
<proteinExistence type="predicted"/>
<dbReference type="Proteomes" id="UP000320048">
    <property type="component" value="Unassembled WGS sequence"/>
</dbReference>
<dbReference type="EMBL" id="VBAO01000514">
    <property type="protein sequence ID" value="TMI76392.1"/>
    <property type="molecule type" value="Genomic_DNA"/>
</dbReference>
<reference evidence="2 3" key="1">
    <citation type="journal article" date="2019" name="Nat. Microbiol.">
        <title>Mediterranean grassland soil C-N compound turnover is dependent on rainfall and depth, and is mediated by genomically divergent microorganisms.</title>
        <authorList>
            <person name="Diamond S."/>
            <person name="Andeer P.F."/>
            <person name="Li Z."/>
            <person name="Crits-Christoph A."/>
            <person name="Burstein D."/>
            <person name="Anantharaman K."/>
            <person name="Lane K.R."/>
            <person name="Thomas B.C."/>
            <person name="Pan C."/>
            <person name="Northen T.R."/>
            <person name="Banfield J.F."/>
        </authorList>
    </citation>
    <scope>NUCLEOTIDE SEQUENCE [LARGE SCALE GENOMIC DNA]</scope>
    <source>
        <strain evidence="2">NP_7</strain>
    </source>
</reference>
<feature type="signal peptide" evidence="1">
    <location>
        <begin position="1"/>
        <end position="22"/>
    </location>
</feature>
<name>A0A537IZA8_9BACT</name>
<gene>
    <name evidence="2" type="ORF">E6H04_15025</name>
</gene>
<evidence type="ECO:0000256" key="1">
    <source>
        <dbReference type="SAM" id="SignalP"/>
    </source>
</evidence>
<sequence length="232" mass="24620">MTPLRWILMGSVLTLLLGGAGTAPPLSTAQTAGVQFQDVTDQVGLNTEAMKWGDIAVGDYDNSGWDSVYIGHHGMCNIDAGQPCSLGGVDGSQTWPKGGQLFHNNQDGTFTEATALLPDVTDITQHRHIALWCDVEGTGYEDLILGSGFRSDLTDVTGVNDLWLHNNTGAGFADIADQLGTTDLLSKVGAMTCGRLVSPTGPDVVLANWDPSPALGDQPLHHLWVNFGTTFQ</sequence>
<keyword evidence="1" id="KW-0732">Signal</keyword>
<dbReference type="AlphaFoldDB" id="A0A537IZA8"/>